<feature type="region of interest" description="Disordered" evidence="1">
    <location>
        <begin position="196"/>
        <end position="215"/>
    </location>
</feature>
<evidence type="ECO:0000313" key="3">
    <source>
        <dbReference type="Proteomes" id="UP000620124"/>
    </source>
</evidence>
<protein>
    <submittedName>
        <fullName evidence="2">Uncharacterized protein</fullName>
    </submittedName>
</protein>
<sequence length="282" mass="30876">MSLSYAALGRPAPSINASCFRCPCQSCGYKVLQLRYSRNRREYYLKHWSHSHLVFWHHFGPGVVPQDRRRWLHLPPAPPAAPVLPAAPSTHPPPPPANQVPAPVSQRQCALSHCQTTRIAAKCNQRMCLTHCAERGGCSIHTTTLQLSPPHPLRPGQLATLSGYRNWTTTTPQALESAELARSHALNEQEAWMASLFPLPPSSPPQPTSPHPPLESFTLTPPIIIAYCIPSHKFSAPVLPIVIVTATPSTSCTSLSPANASSTQPLHQTLLAHHRHQRQLGG</sequence>
<proteinExistence type="predicted"/>
<comment type="caution">
    <text evidence="2">The sequence shown here is derived from an EMBL/GenBank/DDBJ whole genome shotgun (WGS) entry which is preliminary data.</text>
</comment>
<evidence type="ECO:0000313" key="2">
    <source>
        <dbReference type="EMBL" id="KAF7345402.1"/>
    </source>
</evidence>
<name>A0A8H7CRC4_9AGAR</name>
<evidence type="ECO:0000256" key="1">
    <source>
        <dbReference type="SAM" id="MobiDB-lite"/>
    </source>
</evidence>
<dbReference type="EMBL" id="JACAZI010000013">
    <property type="protein sequence ID" value="KAF7345402.1"/>
    <property type="molecule type" value="Genomic_DNA"/>
</dbReference>
<dbReference type="OrthoDB" id="10568525at2759"/>
<accession>A0A8H7CRC4</accession>
<feature type="compositionally biased region" description="Pro residues" evidence="1">
    <location>
        <begin position="198"/>
        <end position="213"/>
    </location>
</feature>
<keyword evidence="3" id="KW-1185">Reference proteome</keyword>
<organism evidence="2 3">
    <name type="scientific">Mycena venus</name>
    <dbReference type="NCBI Taxonomy" id="2733690"/>
    <lineage>
        <taxon>Eukaryota</taxon>
        <taxon>Fungi</taxon>
        <taxon>Dikarya</taxon>
        <taxon>Basidiomycota</taxon>
        <taxon>Agaricomycotina</taxon>
        <taxon>Agaricomycetes</taxon>
        <taxon>Agaricomycetidae</taxon>
        <taxon>Agaricales</taxon>
        <taxon>Marasmiineae</taxon>
        <taxon>Mycenaceae</taxon>
        <taxon>Mycena</taxon>
    </lineage>
</organism>
<reference evidence="2" key="1">
    <citation type="submission" date="2020-05" db="EMBL/GenBank/DDBJ databases">
        <title>Mycena genomes resolve the evolution of fungal bioluminescence.</title>
        <authorList>
            <person name="Tsai I.J."/>
        </authorList>
    </citation>
    <scope>NUCLEOTIDE SEQUENCE</scope>
    <source>
        <strain evidence="2">CCC161011</strain>
    </source>
</reference>
<feature type="region of interest" description="Disordered" evidence="1">
    <location>
        <begin position="82"/>
        <end position="102"/>
    </location>
</feature>
<gene>
    <name evidence="2" type="ORF">MVEN_01558200</name>
</gene>
<dbReference type="Proteomes" id="UP000620124">
    <property type="component" value="Unassembled WGS sequence"/>
</dbReference>
<dbReference type="AlphaFoldDB" id="A0A8H7CRC4"/>